<accession>A0A1P9WX87</accession>
<sequence>MPALQADYNRLVYMKTLIITLCTAVLLWNCQSKTETKEQTAVVERDTLVDGSTSRTALDYAGTYKGTLPCADCEGIETEVQLTENGEFVKKTKYLGKGDGKVSESKGKFEWKPDGNTITLTGVDMPNQYAVGENTLTHLDMEGKKITGENADKYVLRK</sequence>
<dbReference type="EMBL" id="CP014263">
    <property type="protein sequence ID" value="AQG79960.1"/>
    <property type="molecule type" value="Genomic_DNA"/>
</dbReference>
<dbReference type="AlphaFoldDB" id="A0A1P9WX87"/>
<protein>
    <recommendedName>
        <fullName evidence="3">Copper resistance protein NlpE</fullName>
    </recommendedName>
</protein>
<evidence type="ECO:0008006" key="3">
    <source>
        <dbReference type="Google" id="ProtNLM"/>
    </source>
</evidence>
<name>A0A1P9WX87_9BACT</name>
<evidence type="ECO:0000313" key="1">
    <source>
        <dbReference type="EMBL" id="AQG79960.1"/>
    </source>
</evidence>
<evidence type="ECO:0000313" key="2">
    <source>
        <dbReference type="Proteomes" id="UP000187941"/>
    </source>
</evidence>
<dbReference type="KEGG" id="smon:AWR27_11860"/>
<dbReference type="STRING" id="1178516.AWR27_11860"/>
<gene>
    <name evidence="1" type="ORF">AWR27_11860</name>
</gene>
<reference evidence="1 2" key="1">
    <citation type="submission" date="2016-01" db="EMBL/GenBank/DDBJ databases">
        <authorList>
            <person name="Oliw E.H."/>
        </authorList>
    </citation>
    <scope>NUCLEOTIDE SEQUENCE [LARGE SCALE GENOMIC DNA]</scope>
    <source>
        <strain evidence="1 2">DY10</strain>
    </source>
</reference>
<dbReference type="Pfam" id="PF04170">
    <property type="entry name" value="NlpE"/>
    <property type="match status" value="1"/>
</dbReference>
<dbReference type="Gene3D" id="2.40.128.640">
    <property type="match status" value="1"/>
</dbReference>
<organism evidence="1 2">
    <name type="scientific">Spirosoma montaniterrae</name>
    <dbReference type="NCBI Taxonomy" id="1178516"/>
    <lineage>
        <taxon>Bacteria</taxon>
        <taxon>Pseudomonadati</taxon>
        <taxon>Bacteroidota</taxon>
        <taxon>Cytophagia</taxon>
        <taxon>Cytophagales</taxon>
        <taxon>Cytophagaceae</taxon>
        <taxon>Spirosoma</taxon>
    </lineage>
</organism>
<keyword evidence="2" id="KW-1185">Reference proteome</keyword>
<dbReference type="Proteomes" id="UP000187941">
    <property type="component" value="Chromosome"/>
</dbReference>
<dbReference type="InterPro" id="IPR007298">
    <property type="entry name" value="Cu-R_lipoprotein_NlpE"/>
</dbReference>
<proteinExistence type="predicted"/>